<proteinExistence type="predicted"/>
<dbReference type="AlphaFoldDB" id="A0A917PDJ2"/>
<evidence type="ECO:0000313" key="2">
    <source>
        <dbReference type="EMBL" id="GGJ72005.1"/>
    </source>
</evidence>
<reference evidence="2" key="1">
    <citation type="journal article" date="2014" name="Int. J. Syst. Evol. Microbiol.">
        <title>Complete genome sequence of Corynebacterium casei LMG S-19264T (=DSM 44701T), isolated from a smear-ripened cheese.</title>
        <authorList>
            <consortium name="US DOE Joint Genome Institute (JGI-PGF)"/>
            <person name="Walter F."/>
            <person name="Albersmeier A."/>
            <person name="Kalinowski J."/>
            <person name="Ruckert C."/>
        </authorList>
    </citation>
    <scope>NUCLEOTIDE SEQUENCE</scope>
    <source>
        <strain evidence="2">JCM 14371</strain>
    </source>
</reference>
<gene>
    <name evidence="2" type="ORF">GCM10008939_15510</name>
</gene>
<feature type="region of interest" description="Disordered" evidence="1">
    <location>
        <begin position="126"/>
        <end position="156"/>
    </location>
</feature>
<comment type="caution">
    <text evidence="2">The sequence shown here is derived from an EMBL/GenBank/DDBJ whole genome shotgun (WGS) entry which is preliminary data.</text>
</comment>
<name>A0A917PDJ2_9DEIO</name>
<sequence length="156" mass="17525">MSQKTDRTTHTPPGPEERMKELMTTDQLLQGLKHYRRIARQDLLRAPETPHPDAFRQHAEARRALYALLEQHASEHGPQDAVDHAIAEYRTLPFTTGTAEHEHPELKGRENGLENFFLMIGLDPKTRREARSARPKLGTAPAPTVPAEGSADQPTP</sequence>
<reference evidence="2" key="2">
    <citation type="submission" date="2020-09" db="EMBL/GenBank/DDBJ databases">
        <authorList>
            <person name="Sun Q."/>
            <person name="Ohkuma M."/>
        </authorList>
    </citation>
    <scope>NUCLEOTIDE SEQUENCE</scope>
    <source>
        <strain evidence="2">JCM 14371</strain>
    </source>
</reference>
<accession>A0A917PDJ2</accession>
<protein>
    <submittedName>
        <fullName evidence="2">Uncharacterized protein</fullName>
    </submittedName>
</protein>
<dbReference type="EMBL" id="BMOE01000004">
    <property type="protein sequence ID" value="GGJ72005.1"/>
    <property type="molecule type" value="Genomic_DNA"/>
</dbReference>
<dbReference type="Proteomes" id="UP000635726">
    <property type="component" value="Unassembled WGS sequence"/>
</dbReference>
<organism evidence="2 3">
    <name type="scientific">Deinococcus aquiradiocola</name>
    <dbReference type="NCBI Taxonomy" id="393059"/>
    <lineage>
        <taxon>Bacteria</taxon>
        <taxon>Thermotogati</taxon>
        <taxon>Deinococcota</taxon>
        <taxon>Deinococci</taxon>
        <taxon>Deinococcales</taxon>
        <taxon>Deinococcaceae</taxon>
        <taxon>Deinococcus</taxon>
    </lineage>
</organism>
<evidence type="ECO:0000313" key="3">
    <source>
        <dbReference type="Proteomes" id="UP000635726"/>
    </source>
</evidence>
<evidence type="ECO:0000256" key="1">
    <source>
        <dbReference type="SAM" id="MobiDB-lite"/>
    </source>
</evidence>
<feature type="region of interest" description="Disordered" evidence="1">
    <location>
        <begin position="1"/>
        <end position="21"/>
    </location>
</feature>
<keyword evidence="3" id="KW-1185">Reference proteome</keyword>